<proteinExistence type="inferred from homology"/>
<evidence type="ECO:0000256" key="5">
    <source>
        <dbReference type="ARBA" id="ARBA00023136"/>
    </source>
</evidence>
<evidence type="ECO:0000256" key="3">
    <source>
        <dbReference type="ARBA" id="ARBA00022692"/>
    </source>
</evidence>
<evidence type="ECO:0000256" key="1">
    <source>
        <dbReference type="ARBA" id="ARBA00004141"/>
    </source>
</evidence>
<dbReference type="Proteomes" id="UP001165090">
    <property type="component" value="Unassembled WGS sequence"/>
</dbReference>
<keyword evidence="8" id="KW-1185">Reference proteome</keyword>
<evidence type="ECO:0000313" key="8">
    <source>
        <dbReference type="Proteomes" id="UP001165090"/>
    </source>
</evidence>
<dbReference type="EMBL" id="BSDZ01000010">
    <property type="protein sequence ID" value="GLI61655.1"/>
    <property type="molecule type" value="Genomic_DNA"/>
</dbReference>
<evidence type="ECO:0000256" key="6">
    <source>
        <dbReference type="SAM" id="Phobius"/>
    </source>
</evidence>
<keyword evidence="4 6" id="KW-1133">Transmembrane helix</keyword>
<comment type="subcellular location">
    <subcellularLocation>
        <location evidence="1">Membrane</location>
        <topology evidence="1">Multi-pass membrane protein</topology>
    </subcellularLocation>
</comment>
<evidence type="ECO:0000313" key="7">
    <source>
        <dbReference type="EMBL" id="GLI61655.1"/>
    </source>
</evidence>
<evidence type="ECO:0000256" key="4">
    <source>
        <dbReference type="ARBA" id="ARBA00022989"/>
    </source>
</evidence>
<feature type="transmembrane region" description="Helical" evidence="6">
    <location>
        <begin position="258"/>
        <end position="284"/>
    </location>
</feature>
<reference evidence="7 8" key="1">
    <citation type="journal article" date="2023" name="IScience">
        <title>Expanded male sex-determining region conserved during the evolution of homothallism in the green alga Volvox.</title>
        <authorList>
            <person name="Yamamoto K."/>
            <person name="Matsuzaki R."/>
            <person name="Mahakham W."/>
            <person name="Heman W."/>
            <person name="Sekimoto H."/>
            <person name="Kawachi M."/>
            <person name="Minakuchi Y."/>
            <person name="Toyoda A."/>
            <person name="Nozaki H."/>
        </authorList>
    </citation>
    <scope>NUCLEOTIDE SEQUENCE [LARGE SCALE GENOMIC DNA]</scope>
    <source>
        <strain evidence="7 8">NIES-4468</strain>
    </source>
</reference>
<feature type="transmembrane region" description="Helical" evidence="6">
    <location>
        <begin position="32"/>
        <end position="54"/>
    </location>
</feature>
<gene>
    <name evidence="7" type="ORF">VaNZ11_004079</name>
</gene>
<evidence type="ECO:0000256" key="2">
    <source>
        <dbReference type="ARBA" id="ARBA00006948"/>
    </source>
</evidence>
<protein>
    <submittedName>
        <fullName evidence="7">Uncharacterized protein</fullName>
    </submittedName>
</protein>
<sequence>MDSHNGGDDGMQHGHGIWMCDGEPLMTEGGSWIGHVAPGMVMLIWGLHWSQGAFRNYFISRRSKGQEYRAQTTYTLWRFPAVSESMFKTFLPMIAMSVELYFAHRGGWRTLICPAGTKREGHFYGPHMGNWQHAAMYPPFILSGIVDLLGEEIELPRGTQQIFLFLAFFLEALLMGLHKKHTPLDIAVHSVLFYAMMATALFILLEAIHPRNFLLSCGRITAIFVQGGWFVVAAHILFANAPAWNEDGGEDMAPSMMVPVYFVTVIVAALLFMCGVYLVSYVYYKIMDGCLSSYERTGLLEEDRVEGRVNGVAIPMSTLGGTSGTSCQV</sequence>
<comment type="similarity">
    <text evidence="2">Belongs to the TMEM45 family.</text>
</comment>
<name>A0ABQ5RVT9_9CHLO</name>
<dbReference type="PANTHER" id="PTHR16007">
    <property type="entry name" value="EPIDIDYMAL MEMBRANE PROTEIN E9-RELATED"/>
    <property type="match status" value="1"/>
</dbReference>
<organism evidence="7 8">
    <name type="scientific">Volvox africanus</name>
    <dbReference type="NCBI Taxonomy" id="51714"/>
    <lineage>
        <taxon>Eukaryota</taxon>
        <taxon>Viridiplantae</taxon>
        <taxon>Chlorophyta</taxon>
        <taxon>core chlorophytes</taxon>
        <taxon>Chlorophyceae</taxon>
        <taxon>CS clade</taxon>
        <taxon>Chlamydomonadales</taxon>
        <taxon>Volvocaceae</taxon>
        <taxon>Volvox</taxon>
    </lineage>
</organism>
<keyword evidence="3 6" id="KW-0812">Transmembrane</keyword>
<dbReference type="InterPro" id="IPR042127">
    <property type="entry name" value="TMEM45"/>
</dbReference>
<feature type="transmembrane region" description="Helical" evidence="6">
    <location>
        <begin position="162"/>
        <end position="179"/>
    </location>
</feature>
<dbReference type="Pfam" id="PF04819">
    <property type="entry name" value="DUF716"/>
    <property type="match status" value="1"/>
</dbReference>
<keyword evidence="5 6" id="KW-0472">Membrane</keyword>
<dbReference type="PANTHER" id="PTHR16007:SF15">
    <property type="entry name" value="TRANSMEMBRANE PROTEIN 45B"/>
    <property type="match status" value="1"/>
</dbReference>
<dbReference type="InterPro" id="IPR006904">
    <property type="entry name" value="DUF716"/>
</dbReference>
<feature type="transmembrane region" description="Helical" evidence="6">
    <location>
        <begin position="191"/>
        <end position="208"/>
    </location>
</feature>
<feature type="transmembrane region" description="Helical" evidence="6">
    <location>
        <begin position="220"/>
        <end position="238"/>
    </location>
</feature>
<accession>A0ABQ5RVT9</accession>
<comment type="caution">
    <text evidence="7">The sequence shown here is derived from an EMBL/GenBank/DDBJ whole genome shotgun (WGS) entry which is preliminary data.</text>
</comment>